<name>A0AAE3IM12_9BACT</name>
<evidence type="ECO:0000313" key="2">
    <source>
        <dbReference type="Proteomes" id="UP001209317"/>
    </source>
</evidence>
<dbReference type="AlphaFoldDB" id="A0AAE3IM12"/>
<dbReference type="Proteomes" id="UP001209317">
    <property type="component" value="Unassembled WGS sequence"/>
</dbReference>
<evidence type="ECO:0008006" key="3">
    <source>
        <dbReference type="Google" id="ProtNLM"/>
    </source>
</evidence>
<sequence>MQILEKDIHVLRQIVTKYPYFSMAQLALARKCREADEIDLEVMLQRAGVHFSNHTWLNYLLNADDLLLSKAEAKDTASQPTAEEAFVEARLSQMLSQQVAGFNKPMTGEEKLFAGAEPLFKTDYFKHQGIEADDSETKLGRKVRKFTDWLKEMKKLDATVPQFNTSESEEKAAALQALHSLDNSEVFTEPMAEVLLLQGKKQQAIDIYKKLSLSNPEKSIYFASKIAFLKENKS</sequence>
<gene>
    <name evidence="1" type="ORF">OD355_02880</name>
</gene>
<keyword evidence="2" id="KW-1185">Reference proteome</keyword>
<evidence type="ECO:0000313" key="1">
    <source>
        <dbReference type="EMBL" id="MCU7693455.1"/>
    </source>
</evidence>
<dbReference type="RefSeq" id="WP_263036940.1">
    <property type="nucleotide sequence ID" value="NZ_JAOTPL010000002.1"/>
</dbReference>
<organism evidence="1 2">
    <name type="scientific">Haoranjiania flava</name>
    <dbReference type="NCBI Taxonomy" id="1856322"/>
    <lineage>
        <taxon>Bacteria</taxon>
        <taxon>Pseudomonadati</taxon>
        <taxon>Bacteroidota</taxon>
        <taxon>Chitinophagia</taxon>
        <taxon>Chitinophagales</taxon>
        <taxon>Chitinophagaceae</taxon>
        <taxon>Haoranjiania</taxon>
    </lineage>
</organism>
<proteinExistence type="predicted"/>
<dbReference type="EMBL" id="JAOTPL010000002">
    <property type="protein sequence ID" value="MCU7693455.1"/>
    <property type="molecule type" value="Genomic_DNA"/>
</dbReference>
<reference evidence="1" key="1">
    <citation type="submission" date="2022-10" db="EMBL/GenBank/DDBJ databases">
        <authorList>
            <person name="Kim H.S."/>
            <person name="Kim J.-S."/>
            <person name="Suh M.K."/>
            <person name="Eom M.K."/>
            <person name="Lee J.-S."/>
        </authorList>
    </citation>
    <scope>NUCLEOTIDE SEQUENCE</scope>
    <source>
        <strain evidence="1">LIP-5</strain>
    </source>
</reference>
<protein>
    <recommendedName>
        <fullName evidence="3">Tetratricopeptide repeat protein</fullName>
    </recommendedName>
</protein>
<comment type="caution">
    <text evidence="1">The sequence shown here is derived from an EMBL/GenBank/DDBJ whole genome shotgun (WGS) entry which is preliminary data.</text>
</comment>
<accession>A0AAE3IM12</accession>